<sequence length="668" mass="75069">MESAGPPKQSTPSSSSYSGGSSSSRIPEDTIIYSIFPDSSLSPPPSSSLESLHLQISSHISQFTSSYIWQHHPFRLSISSHSPKCPCSSSSPSIPHLCGAARFGDNLDDEWFIASLLFDISEKFPSVTARACDADGEFLLIEAAFHLPRWISPSTTPNRVFIRRGALCIVPRSRFPETPSLADALRYLAGKEGEEEARAPEAVQAAIRRRIKGYPEKARLDMHRVRVRVPVCVAKVLREEPCLIALAVEGFYDRDVDSMKYAAKMEKFGGGREEEMVRVSVRMSRAMYAQLVQQGFQAPRCYWMPERREGGGRRLEYVEAELGMKIACGMEMMYEHRRREGLEGKGSTWEAYRESLERSGYFECLLPGSMEYRRRMENAMDYYRKSSVFSRTSEMMSAPVRRIDEILALPVSVDEFNDIDLPSSDDDSWLYNGEDELNAAIAERQKEMEAYESKHRRKKSSREQRGTNQSSSPQLDDFDFGGMVKSMQEFVSKVSSYEGAEVPKDRESEEVEVNAEHFIKEMESVLGHFSQEDTSFGQDSKEDYSSSSDMDFDEFEDGNDLSDDPLDEDMDDAFMNSYSNALNEELKQTTLKKSFIRANEHSTNDNEGASNASKDTEEELTPVDVDVNLVKSLLDSVSSQQGLPGPATNLLGLMGFNLPQDTSATKGK</sequence>
<evidence type="ECO:0000313" key="1">
    <source>
        <dbReference type="EMBL" id="KAJ8645567.1"/>
    </source>
</evidence>
<dbReference type="Proteomes" id="UP001234297">
    <property type="component" value="Chromosome 2"/>
</dbReference>
<proteinExistence type="predicted"/>
<dbReference type="EMBL" id="CM056810">
    <property type="protein sequence ID" value="KAJ8645567.1"/>
    <property type="molecule type" value="Genomic_DNA"/>
</dbReference>
<reference evidence="1 2" key="1">
    <citation type="journal article" date="2022" name="Hortic Res">
        <title>A haplotype resolved chromosomal level avocado genome allows analysis of novel avocado genes.</title>
        <authorList>
            <person name="Nath O."/>
            <person name="Fletcher S.J."/>
            <person name="Hayward A."/>
            <person name="Shaw L.M."/>
            <person name="Masouleh A.K."/>
            <person name="Furtado A."/>
            <person name="Henry R.J."/>
            <person name="Mitter N."/>
        </authorList>
    </citation>
    <scope>NUCLEOTIDE SEQUENCE [LARGE SCALE GENOMIC DNA]</scope>
    <source>
        <strain evidence="2">cv. Hass</strain>
    </source>
</reference>
<accession>A0ACC2MIJ2</accession>
<keyword evidence="2" id="KW-1185">Reference proteome</keyword>
<protein>
    <submittedName>
        <fullName evidence="1">Uncharacterized protein</fullName>
    </submittedName>
</protein>
<gene>
    <name evidence="1" type="ORF">MRB53_007315</name>
</gene>
<organism evidence="1 2">
    <name type="scientific">Persea americana</name>
    <name type="common">Avocado</name>
    <dbReference type="NCBI Taxonomy" id="3435"/>
    <lineage>
        <taxon>Eukaryota</taxon>
        <taxon>Viridiplantae</taxon>
        <taxon>Streptophyta</taxon>
        <taxon>Embryophyta</taxon>
        <taxon>Tracheophyta</taxon>
        <taxon>Spermatophyta</taxon>
        <taxon>Magnoliopsida</taxon>
        <taxon>Magnoliidae</taxon>
        <taxon>Laurales</taxon>
        <taxon>Lauraceae</taxon>
        <taxon>Persea</taxon>
    </lineage>
</organism>
<evidence type="ECO:0000313" key="2">
    <source>
        <dbReference type="Proteomes" id="UP001234297"/>
    </source>
</evidence>
<name>A0ACC2MIJ2_PERAE</name>
<comment type="caution">
    <text evidence="1">The sequence shown here is derived from an EMBL/GenBank/DDBJ whole genome shotgun (WGS) entry which is preliminary data.</text>
</comment>